<dbReference type="RefSeq" id="XP_008453065.1">
    <property type="nucleotide sequence ID" value="XM_008454843.2"/>
</dbReference>
<name>A0A1S3BW40_CUCME</name>
<reference evidence="4" key="2">
    <citation type="submission" date="2025-04" db="UniProtKB">
        <authorList>
            <consortium name="RefSeq"/>
        </authorList>
    </citation>
    <scope>IDENTIFICATION</scope>
</reference>
<organism evidence="3 4">
    <name type="scientific">Cucumis melo</name>
    <name type="common">Muskmelon</name>
    <dbReference type="NCBI Taxonomy" id="3656"/>
    <lineage>
        <taxon>Eukaryota</taxon>
        <taxon>Viridiplantae</taxon>
        <taxon>Streptophyta</taxon>
        <taxon>Embryophyta</taxon>
        <taxon>Tracheophyta</taxon>
        <taxon>Spermatophyta</taxon>
        <taxon>Magnoliopsida</taxon>
        <taxon>eudicotyledons</taxon>
        <taxon>Gunneridae</taxon>
        <taxon>Pentapetalae</taxon>
        <taxon>rosids</taxon>
        <taxon>fabids</taxon>
        <taxon>Cucurbitales</taxon>
        <taxon>Cucurbitaceae</taxon>
        <taxon>Benincaseae</taxon>
        <taxon>Cucumis</taxon>
    </lineage>
</organism>
<reference evidence="2" key="1">
    <citation type="submission" date="2023-03" db="UniProtKB">
        <authorList>
            <consortium name="EnsemblPlants"/>
        </authorList>
    </citation>
    <scope>IDENTIFICATION</scope>
</reference>
<dbReference type="GeneID" id="103493888"/>
<feature type="compositionally biased region" description="Basic and acidic residues" evidence="1">
    <location>
        <begin position="117"/>
        <end position="135"/>
    </location>
</feature>
<evidence type="ECO:0000313" key="2">
    <source>
        <dbReference type="EnsemblPlants" id="MELO3C016732.2.1"/>
    </source>
</evidence>
<protein>
    <submittedName>
        <fullName evidence="4">Uncharacterized protein LOC103493888</fullName>
    </submittedName>
</protein>
<dbReference type="eggNOG" id="ENOG502QV49">
    <property type="taxonomic scope" value="Eukaryota"/>
</dbReference>
<evidence type="ECO:0000313" key="4">
    <source>
        <dbReference type="RefSeq" id="XP_008453065.1"/>
    </source>
</evidence>
<dbReference type="PANTHER" id="PTHR33095:SF14">
    <property type="entry name" value="AR781"/>
    <property type="match status" value="1"/>
</dbReference>
<dbReference type="Pfam" id="PF07816">
    <property type="entry name" value="DUF1645"/>
    <property type="match status" value="1"/>
</dbReference>
<accession>A0A1S3BW40</accession>
<dbReference type="OrthoDB" id="667051at2759"/>
<dbReference type="Gramene" id="MELO3C016732.2.1">
    <property type="protein sequence ID" value="MELO3C016732.2.1"/>
    <property type="gene ID" value="MELO3C016732.2"/>
</dbReference>
<dbReference type="AlphaFoldDB" id="A0A1S3BW40"/>
<sequence>MEVAVPSPSRDYHFHGGRSRVSTVPTTKVFGNYFYSAPSSPMRMPEFDRGFNELQSSQKDEPELEDEDFAFDICQQLEATTLSADELFDDGKIRPLETPPQSPISQQNKIFQNTYSTERRKGPTETINEKTERKKEQKRGRGRNPALSSSASRRAVRSLSPNRVSSSPWDEKQQRLTPGSPATGSNSNTTSSKGSRRWRLKDLFRSASEGRGTGKDPLRKYSTVYKKQEEVKHTSSKFNHSRNGPVSVSEPHFSLNKAASEDKKKTFLPYKGILGGLLFNPAAHMHTNFRSSR</sequence>
<dbReference type="EnsemblPlants" id="MELO3C016732.2.1">
    <property type="protein sequence ID" value="MELO3C016732.2.1"/>
    <property type="gene ID" value="MELO3C016732.2"/>
</dbReference>
<dbReference type="InParanoid" id="A0A1S3BW40"/>
<feature type="compositionally biased region" description="Polar residues" evidence="1">
    <location>
        <begin position="103"/>
        <end position="116"/>
    </location>
</feature>
<proteinExistence type="predicted"/>
<keyword evidence="3" id="KW-1185">Reference proteome</keyword>
<dbReference type="Proteomes" id="UP001652600">
    <property type="component" value="Chromosome 7"/>
</dbReference>
<dbReference type="KEGG" id="cmo:103493888"/>
<gene>
    <name evidence="4" type="primary">LOC103493888</name>
    <name evidence="2" type="synonym">103493888</name>
</gene>
<feature type="region of interest" description="Disordered" evidence="1">
    <location>
        <begin position="86"/>
        <end position="261"/>
    </location>
</feature>
<dbReference type="InterPro" id="IPR012442">
    <property type="entry name" value="DUF1645_plant"/>
</dbReference>
<feature type="compositionally biased region" description="Polar residues" evidence="1">
    <location>
        <begin position="236"/>
        <end position="246"/>
    </location>
</feature>
<feature type="region of interest" description="Disordered" evidence="1">
    <location>
        <begin position="1"/>
        <end position="20"/>
    </location>
</feature>
<feature type="compositionally biased region" description="Low complexity" evidence="1">
    <location>
        <begin position="146"/>
        <end position="160"/>
    </location>
</feature>
<feature type="compositionally biased region" description="Low complexity" evidence="1">
    <location>
        <begin position="179"/>
        <end position="193"/>
    </location>
</feature>
<evidence type="ECO:0000313" key="3">
    <source>
        <dbReference type="Proteomes" id="UP001652600"/>
    </source>
</evidence>
<evidence type="ECO:0000256" key="1">
    <source>
        <dbReference type="SAM" id="MobiDB-lite"/>
    </source>
</evidence>
<dbReference type="PANTHER" id="PTHR33095">
    <property type="entry name" value="OS07G0619500 PROTEIN"/>
    <property type="match status" value="1"/>
</dbReference>